<feature type="region of interest" description="Disordered" evidence="1">
    <location>
        <begin position="161"/>
        <end position="205"/>
    </location>
</feature>
<gene>
    <name evidence="3" type="ORF">EHYA_06026</name>
</gene>
<keyword evidence="4" id="KW-1185">Reference proteome</keyword>
<proteinExistence type="predicted"/>
<accession>A0A401YUP3</accession>
<feature type="compositionally biased region" description="Basic and acidic residues" evidence="1">
    <location>
        <begin position="186"/>
        <end position="205"/>
    </location>
</feature>
<feature type="transmembrane region" description="Helical" evidence="2">
    <location>
        <begin position="135"/>
        <end position="153"/>
    </location>
</feature>
<protein>
    <recommendedName>
        <fullName evidence="5">Regulatory protein</fullName>
    </recommendedName>
</protein>
<dbReference type="InterPro" id="IPR035214">
    <property type="entry name" value="DUF5324"/>
</dbReference>
<evidence type="ECO:0008006" key="5">
    <source>
        <dbReference type="Google" id="ProtNLM"/>
    </source>
</evidence>
<reference evidence="3 4" key="1">
    <citation type="submission" date="2018-12" db="EMBL/GenBank/DDBJ databases">
        <title>Draft genome sequence of Embleya hyalina NBRC 13850T.</title>
        <authorList>
            <person name="Komaki H."/>
            <person name="Hosoyama A."/>
            <person name="Kimura A."/>
            <person name="Ichikawa N."/>
            <person name="Tamura T."/>
        </authorList>
    </citation>
    <scope>NUCLEOTIDE SEQUENCE [LARGE SCALE GENOMIC DNA]</scope>
    <source>
        <strain evidence="3 4">NBRC 13850</strain>
    </source>
</reference>
<evidence type="ECO:0000256" key="1">
    <source>
        <dbReference type="SAM" id="MobiDB-lite"/>
    </source>
</evidence>
<evidence type="ECO:0000313" key="4">
    <source>
        <dbReference type="Proteomes" id="UP000286931"/>
    </source>
</evidence>
<dbReference type="EMBL" id="BIFH01000027">
    <property type="protein sequence ID" value="GCD98320.1"/>
    <property type="molecule type" value="Genomic_DNA"/>
</dbReference>
<keyword evidence="2" id="KW-1133">Transmembrane helix</keyword>
<dbReference type="AlphaFoldDB" id="A0A401YUP3"/>
<evidence type="ECO:0000313" key="3">
    <source>
        <dbReference type="EMBL" id="GCD98320.1"/>
    </source>
</evidence>
<organism evidence="3 4">
    <name type="scientific">Embleya hyalina</name>
    <dbReference type="NCBI Taxonomy" id="516124"/>
    <lineage>
        <taxon>Bacteria</taxon>
        <taxon>Bacillati</taxon>
        <taxon>Actinomycetota</taxon>
        <taxon>Actinomycetes</taxon>
        <taxon>Kitasatosporales</taxon>
        <taxon>Streptomycetaceae</taxon>
        <taxon>Embleya</taxon>
    </lineage>
</organism>
<evidence type="ECO:0000256" key="2">
    <source>
        <dbReference type="SAM" id="Phobius"/>
    </source>
</evidence>
<dbReference type="Pfam" id="PF17258">
    <property type="entry name" value="DUF5324"/>
    <property type="match status" value="1"/>
</dbReference>
<dbReference type="OrthoDB" id="4336216at2"/>
<keyword evidence="2" id="KW-0812">Transmembrane</keyword>
<name>A0A401YUP3_9ACTN</name>
<keyword evidence="2" id="KW-0472">Membrane</keyword>
<dbReference type="Proteomes" id="UP000286931">
    <property type="component" value="Unassembled WGS sequence"/>
</dbReference>
<sequence length="205" mass="22464">MTRMDPVREATGRTRDRLAPHAAYAKEAAIHYAGAARERAVETTREKVVPALVNAKDTAAPHVEHAMETARHRVRHDVVPRVHSAVDQARGAAEPVRDEALLRAGAALSVLKGEISADDVARAGRAKRRRARGRRFLVITLVAGGGCVAFSWWRRRNARPEWLTDEPDEAPQGSATTPRTTASLDDEAKLAEDEFRSAAPKRDAD</sequence>
<feature type="compositionally biased region" description="Polar residues" evidence="1">
    <location>
        <begin position="173"/>
        <end position="183"/>
    </location>
</feature>
<comment type="caution">
    <text evidence="3">The sequence shown here is derived from an EMBL/GenBank/DDBJ whole genome shotgun (WGS) entry which is preliminary data.</text>
</comment>